<feature type="compositionally biased region" description="Acidic residues" evidence="2">
    <location>
        <begin position="922"/>
        <end position="942"/>
    </location>
</feature>
<name>A0AAD9G1C8_9STRA</name>
<accession>A0AAD9G1C8</accession>
<feature type="compositionally biased region" description="Acidic residues" evidence="2">
    <location>
        <begin position="1032"/>
        <end position="1041"/>
    </location>
</feature>
<dbReference type="GO" id="GO:0005739">
    <property type="term" value="C:mitochondrion"/>
    <property type="evidence" value="ECO:0007669"/>
    <property type="project" value="GOC"/>
</dbReference>
<sequence>MGAASSKTSSAVATASRSRVIRTNVSLEQLIALSRGGSELPAQAKAMAVETSSTPIDSHGSKVELMEMQSELLQDMQKIEDFDRVKFLEESTRAFEATASSHRPRSSQPVHLPKDKTNAASSTGIGGADEEEVRGRLTSRDLRTLLRLHYEKPQSWTHQVLADKYGLDVETMRRILNSVGPPDILPPRGQSEHPLGVWFDAPGSLPAQEQQQVCIRFNGVKRFNALPFEEMTVQHDPDIIQAGWSKKKIKIKMAGSATSLPSALPVAASPTEEEVASMHHFIENALDLLIKGNAKSYQFLIQQLTLVPAPVATRRKIFRALPRCISTMASEPKAYRALLDVLFKFDLLASGDALEVEDYTSFIVHLVSSNTVYVVPTLHMLVRNMRRPQLKELPPELRALSEAEQQEEEAAKKPVRTGGITIGGSFGADTPAVVAVVPEPVQETKEPSLDERIQTRFEAAHQTLQRVLALVPTATNVLFPILCEHFPHKRMDAPTQVAYLRNVLRVTGYVGGLRERVLGLVIDQLVAIDVEIKLDESEEDMFTMDDFLDDDMLPPDDAARQVDEMADKLDQMMLVMFEHIEQSAVSSTSAPKSSEAVAGKGEKDVDVRQAALIFKYLLKVFEHSILNTHRSKYPQFLLFYVCRMDPQFQDVFISQLLATSLDPHTPPTTRQSCGAYLASFLARAKYISVAYLQKALYHLLKWLHDQMDIYDAAHQDGEEAGDGETAADREERLLEEVEKMEATGDRNFQESIFISSLQTVCYMICFRGLEIATSDDGAGYEFLRTLGWERLLVTSSGYCPLAYCQQTVATEFLNLVEAFDLVSEECLERVDQAIGTVSASTIKSAKSMERSKKPTAGSAPASTLLGQRQPLETFFPFDPYLLRRSFRYIGPLYLYWKHADPTSSENCELLESVKATVRQMQEDAEEEDDGSEEEENLNDEDVSMAGSAPNPISMSSSSYRADSYMGSLSRSCNMSVTSSYEGEGFVDEERTPVRRPLPSRSMFDPSPALSASSPPSRLPPLGAADAFTLGGFDDDEEDDGF</sequence>
<dbReference type="GO" id="GO:0001042">
    <property type="term" value="F:RNA polymerase I core binding"/>
    <property type="evidence" value="ECO:0007669"/>
    <property type="project" value="TreeGrafter"/>
</dbReference>
<feature type="region of interest" description="Disordered" evidence="2">
    <location>
        <begin position="96"/>
        <end position="134"/>
    </location>
</feature>
<dbReference type="Proteomes" id="UP001259832">
    <property type="component" value="Unassembled WGS sequence"/>
</dbReference>
<evidence type="ECO:0000313" key="3">
    <source>
        <dbReference type="EMBL" id="KAK1930256.1"/>
    </source>
</evidence>
<dbReference type="InterPro" id="IPR007991">
    <property type="entry name" value="RNA_pol_I_trans_ini_fac_RRN3"/>
</dbReference>
<gene>
    <name evidence="3" type="ORF">P3T76_014216</name>
</gene>
<dbReference type="AlphaFoldDB" id="A0AAD9G1C8"/>
<feature type="region of interest" description="Disordered" evidence="2">
    <location>
        <begin position="919"/>
        <end position="959"/>
    </location>
</feature>
<dbReference type="GO" id="GO:0006361">
    <property type="term" value="P:transcription initiation at RNA polymerase I promoter"/>
    <property type="evidence" value="ECO:0007669"/>
    <property type="project" value="InterPro"/>
</dbReference>
<reference evidence="3" key="1">
    <citation type="submission" date="2023-08" db="EMBL/GenBank/DDBJ databases">
        <title>Reference Genome Resource for the Citrus Pathogen Phytophthora citrophthora.</title>
        <authorList>
            <person name="Moller H."/>
            <person name="Coetzee B."/>
            <person name="Rose L.J."/>
            <person name="Van Niekerk J.M."/>
        </authorList>
    </citation>
    <scope>NUCLEOTIDE SEQUENCE</scope>
    <source>
        <strain evidence="3">STE-U-9442</strain>
    </source>
</reference>
<dbReference type="GO" id="GO:0001181">
    <property type="term" value="F:RNA polymerase I general transcription initiation factor activity"/>
    <property type="evidence" value="ECO:0007669"/>
    <property type="project" value="InterPro"/>
</dbReference>
<dbReference type="GO" id="GO:0005634">
    <property type="term" value="C:nucleus"/>
    <property type="evidence" value="ECO:0007669"/>
    <property type="project" value="TreeGrafter"/>
</dbReference>
<feature type="compositionally biased region" description="Polar residues" evidence="2">
    <location>
        <begin position="98"/>
        <end position="109"/>
    </location>
</feature>
<keyword evidence="3" id="KW-0396">Initiation factor</keyword>
<dbReference type="PANTHER" id="PTHR12790">
    <property type="entry name" value="TRANSCRIPTION INITIATION FACTOR IA RRN3"/>
    <property type="match status" value="1"/>
</dbReference>
<dbReference type="Pfam" id="PF05327">
    <property type="entry name" value="RRN3"/>
    <property type="match status" value="1"/>
</dbReference>
<dbReference type="Pfam" id="PF06784">
    <property type="entry name" value="UPF0240"/>
    <property type="match status" value="1"/>
</dbReference>
<dbReference type="GO" id="GO:0003743">
    <property type="term" value="F:translation initiation factor activity"/>
    <property type="evidence" value="ECO:0007669"/>
    <property type="project" value="UniProtKB-KW"/>
</dbReference>
<comment type="similarity">
    <text evidence="1">Belongs to the RRN3 family.</text>
</comment>
<evidence type="ECO:0000256" key="2">
    <source>
        <dbReference type="SAM" id="MobiDB-lite"/>
    </source>
</evidence>
<dbReference type="InterPro" id="IPR009622">
    <property type="entry name" value="NDUFAF4"/>
</dbReference>
<feature type="compositionally biased region" description="Low complexity" evidence="2">
    <location>
        <begin position="1005"/>
        <end position="1024"/>
    </location>
</feature>
<comment type="caution">
    <text evidence="3">The sequence shown here is derived from an EMBL/GenBank/DDBJ whole genome shotgun (WGS) entry which is preliminary data.</text>
</comment>
<keyword evidence="4" id="KW-1185">Reference proteome</keyword>
<dbReference type="PANTHER" id="PTHR12790:SF0">
    <property type="entry name" value="RNA POLYMERASE I-SPECIFIC TRANSCRIPTION INITIATION FACTOR RRN3-RELATED"/>
    <property type="match status" value="1"/>
</dbReference>
<evidence type="ECO:0000313" key="4">
    <source>
        <dbReference type="Proteomes" id="UP001259832"/>
    </source>
</evidence>
<feature type="region of interest" description="Disordered" evidence="2">
    <location>
        <begin position="979"/>
        <end position="1041"/>
    </location>
</feature>
<evidence type="ECO:0000256" key="1">
    <source>
        <dbReference type="ARBA" id="ARBA00010098"/>
    </source>
</evidence>
<dbReference type="GO" id="GO:0032981">
    <property type="term" value="P:mitochondrial respiratory chain complex I assembly"/>
    <property type="evidence" value="ECO:0007669"/>
    <property type="project" value="InterPro"/>
</dbReference>
<dbReference type="EMBL" id="JASMQC010000040">
    <property type="protein sequence ID" value="KAK1930256.1"/>
    <property type="molecule type" value="Genomic_DNA"/>
</dbReference>
<proteinExistence type="inferred from homology"/>
<keyword evidence="3" id="KW-0648">Protein biosynthesis</keyword>
<organism evidence="3 4">
    <name type="scientific">Phytophthora citrophthora</name>
    <dbReference type="NCBI Taxonomy" id="4793"/>
    <lineage>
        <taxon>Eukaryota</taxon>
        <taxon>Sar</taxon>
        <taxon>Stramenopiles</taxon>
        <taxon>Oomycota</taxon>
        <taxon>Peronosporomycetes</taxon>
        <taxon>Peronosporales</taxon>
        <taxon>Peronosporaceae</taxon>
        <taxon>Phytophthora</taxon>
    </lineage>
</organism>
<protein>
    <submittedName>
        <fullName evidence="3">RNA polymerase I-specific transcription initiation factor RRN3</fullName>
    </submittedName>
</protein>